<name>H3KCI9_9BURK</name>
<dbReference type="OrthoDB" id="9156678at2"/>
<dbReference type="EMBL" id="AFBQ01000050">
    <property type="protein sequence ID" value="EHY32165.1"/>
    <property type="molecule type" value="Genomic_DNA"/>
</dbReference>
<sequence length="285" mass="31510">MLNLYTPFPRYENIIIVGDTAAEALATLRIWGRALVGGDIPGMEVLHPAEKMLECTHCAMRDRPKILDAAARRLGVDFILLEENGLSDLNPARMKADLEREGFTVKGLDVRGSAVEVLRRAGALMGEEKHAERMAGDWETRMAYLQELQAASPLPPLRILPVLGIRHPVEDQIYGFLATADSDLTRELMEPLGLVNVVGKRCGEVLPGAVETDMAVMAEFIRRERVDVIALCGDAAAAASLALPLLKEVGTVERPVLLPLPWHCRPMMWRLPRSMEVWYGTLKGI</sequence>
<dbReference type="SUPFAM" id="SSF53807">
    <property type="entry name" value="Helical backbone' metal receptor"/>
    <property type="match status" value="1"/>
</dbReference>
<gene>
    <name evidence="1" type="ORF">HMPREF9440_00441</name>
</gene>
<dbReference type="PATRIC" id="fig|762967.3.peg.371"/>
<keyword evidence="2" id="KW-1185">Reference proteome</keyword>
<dbReference type="Gene3D" id="3.40.50.1980">
    <property type="entry name" value="Nitrogenase molybdenum iron protein domain"/>
    <property type="match status" value="1"/>
</dbReference>
<protein>
    <submittedName>
        <fullName evidence="1">Uncharacterized protein</fullName>
    </submittedName>
</protein>
<organism evidence="1 2">
    <name type="scientific">Sutterella parvirubra YIT 11816</name>
    <dbReference type="NCBI Taxonomy" id="762967"/>
    <lineage>
        <taxon>Bacteria</taxon>
        <taxon>Pseudomonadati</taxon>
        <taxon>Pseudomonadota</taxon>
        <taxon>Betaproteobacteria</taxon>
        <taxon>Burkholderiales</taxon>
        <taxon>Sutterellaceae</taxon>
        <taxon>Sutterella</taxon>
    </lineage>
</organism>
<dbReference type="STRING" id="762967.HMPREF9440_00441"/>
<dbReference type="HOGENOM" id="CLU_976362_0_0_4"/>
<evidence type="ECO:0000313" key="1">
    <source>
        <dbReference type="EMBL" id="EHY32165.1"/>
    </source>
</evidence>
<accession>H3KCI9</accession>
<proteinExistence type="predicted"/>
<evidence type="ECO:0000313" key="2">
    <source>
        <dbReference type="Proteomes" id="UP000004956"/>
    </source>
</evidence>
<dbReference type="Proteomes" id="UP000004956">
    <property type="component" value="Unassembled WGS sequence"/>
</dbReference>
<reference evidence="1 2" key="1">
    <citation type="submission" date="2011-11" db="EMBL/GenBank/DDBJ databases">
        <authorList>
            <person name="Weinstock G."/>
            <person name="Sodergren E."/>
            <person name="Clifton S."/>
            <person name="Fulton L."/>
            <person name="Fulton B."/>
            <person name="Courtney L."/>
            <person name="Fronick C."/>
            <person name="Harrison M."/>
            <person name="Strong C."/>
            <person name="Farmer C."/>
            <person name="Delahaunty K."/>
            <person name="Markovic C."/>
            <person name="Hall O."/>
            <person name="Minx P."/>
            <person name="Tomlinson C."/>
            <person name="Mitreva M."/>
            <person name="Hou S."/>
            <person name="Chen J."/>
            <person name="Wollam A."/>
            <person name="Pepin K.H."/>
            <person name="Johnson M."/>
            <person name="Bhonagiri V."/>
            <person name="Zhang X."/>
            <person name="Suruliraj S."/>
            <person name="Warren W."/>
            <person name="Chinwalla A."/>
            <person name="Mardis E.R."/>
            <person name="Wilson R.K."/>
        </authorList>
    </citation>
    <scope>NUCLEOTIDE SEQUENCE [LARGE SCALE GENOMIC DNA]</scope>
    <source>
        <strain evidence="1 2">YIT 11816</strain>
    </source>
</reference>
<dbReference type="AlphaFoldDB" id="H3KCI9"/>
<dbReference type="RefSeq" id="WP_008540945.1">
    <property type="nucleotide sequence ID" value="NZ_JH604878.1"/>
</dbReference>
<comment type="caution">
    <text evidence="1">The sequence shown here is derived from an EMBL/GenBank/DDBJ whole genome shotgun (WGS) entry which is preliminary data.</text>
</comment>